<evidence type="ECO:0000256" key="1">
    <source>
        <dbReference type="SAM" id="MobiDB-lite"/>
    </source>
</evidence>
<feature type="compositionally biased region" description="Basic and acidic residues" evidence="1">
    <location>
        <begin position="254"/>
        <end position="264"/>
    </location>
</feature>
<name>E9HDM7_DAPPU</name>
<feature type="region of interest" description="Disordered" evidence="1">
    <location>
        <begin position="174"/>
        <end position="285"/>
    </location>
</feature>
<dbReference type="EMBL" id="GL732624">
    <property type="protein sequence ID" value="EFX70189.1"/>
    <property type="molecule type" value="Genomic_DNA"/>
</dbReference>
<dbReference type="HOGENOM" id="CLU_977468_0_0_1"/>
<feature type="compositionally biased region" description="Basic and acidic residues" evidence="1">
    <location>
        <begin position="231"/>
        <end position="244"/>
    </location>
</feature>
<evidence type="ECO:0000313" key="3">
    <source>
        <dbReference type="Proteomes" id="UP000000305"/>
    </source>
</evidence>
<reference evidence="2 3" key="1">
    <citation type="journal article" date="2011" name="Science">
        <title>The ecoresponsive genome of Daphnia pulex.</title>
        <authorList>
            <person name="Colbourne J.K."/>
            <person name="Pfrender M.E."/>
            <person name="Gilbert D."/>
            <person name="Thomas W.K."/>
            <person name="Tucker A."/>
            <person name="Oakley T.H."/>
            <person name="Tokishita S."/>
            <person name="Aerts A."/>
            <person name="Arnold G.J."/>
            <person name="Basu M.K."/>
            <person name="Bauer D.J."/>
            <person name="Caceres C.E."/>
            <person name="Carmel L."/>
            <person name="Casola C."/>
            <person name="Choi J.H."/>
            <person name="Detter J.C."/>
            <person name="Dong Q."/>
            <person name="Dusheyko S."/>
            <person name="Eads B.D."/>
            <person name="Frohlich T."/>
            <person name="Geiler-Samerotte K.A."/>
            <person name="Gerlach D."/>
            <person name="Hatcher P."/>
            <person name="Jogdeo S."/>
            <person name="Krijgsveld J."/>
            <person name="Kriventseva E.V."/>
            <person name="Kultz D."/>
            <person name="Laforsch C."/>
            <person name="Lindquist E."/>
            <person name="Lopez J."/>
            <person name="Manak J.R."/>
            <person name="Muller J."/>
            <person name="Pangilinan J."/>
            <person name="Patwardhan R.P."/>
            <person name="Pitluck S."/>
            <person name="Pritham E.J."/>
            <person name="Rechtsteiner A."/>
            <person name="Rho M."/>
            <person name="Rogozin I.B."/>
            <person name="Sakarya O."/>
            <person name="Salamov A."/>
            <person name="Schaack S."/>
            <person name="Shapiro H."/>
            <person name="Shiga Y."/>
            <person name="Skalitzky C."/>
            <person name="Smith Z."/>
            <person name="Souvorov A."/>
            <person name="Sung W."/>
            <person name="Tang Z."/>
            <person name="Tsuchiya D."/>
            <person name="Tu H."/>
            <person name="Vos H."/>
            <person name="Wang M."/>
            <person name="Wolf Y.I."/>
            <person name="Yamagata H."/>
            <person name="Yamada T."/>
            <person name="Ye Y."/>
            <person name="Shaw J.R."/>
            <person name="Andrews J."/>
            <person name="Crease T.J."/>
            <person name="Tang H."/>
            <person name="Lucas S.M."/>
            <person name="Robertson H.M."/>
            <person name="Bork P."/>
            <person name="Koonin E.V."/>
            <person name="Zdobnov E.M."/>
            <person name="Grigoriev I.V."/>
            <person name="Lynch M."/>
            <person name="Boore J.L."/>
        </authorList>
    </citation>
    <scope>NUCLEOTIDE SEQUENCE [LARGE SCALE GENOMIC DNA]</scope>
</reference>
<protein>
    <submittedName>
        <fullName evidence="2">Uncharacterized protein</fullName>
    </submittedName>
</protein>
<feature type="compositionally biased region" description="Basic and acidic residues" evidence="1">
    <location>
        <begin position="211"/>
        <end position="224"/>
    </location>
</feature>
<dbReference type="KEGG" id="dpx:DAPPUDRAFT_112975"/>
<dbReference type="Proteomes" id="UP000000305">
    <property type="component" value="Unassembled WGS sequence"/>
</dbReference>
<dbReference type="GO" id="GO:0003677">
    <property type="term" value="F:DNA binding"/>
    <property type="evidence" value="ECO:0007669"/>
    <property type="project" value="InterPro"/>
</dbReference>
<feature type="compositionally biased region" description="Basic and acidic residues" evidence="1">
    <location>
        <begin position="187"/>
        <end position="204"/>
    </location>
</feature>
<dbReference type="PhylomeDB" id="E9HDM7"/>
<dbReference type="PRINTS" id="PR00929">
    <property type="entry name" value="ATHOOK"/>
</dbReference>
<proteinExistence type="predicted"/>
<evidence type="ECO:0000313" key="2">
    <source>
        <dbReference type="EMBL" id="EFX70189.1"/>
    </source>
</evidence>
<dbReference type="AlphaFoldDB" id="E9HDM7"/>
<keyword evidence="3" id="KW-1185">Reference proteome</keyword>
<dbReference type="InterPro" id="IPR017956">
    <property type="entry name" value="AT_hook_DNA-bd_motif"/>
</dbReference>
<accession>E9HDM7</accession>
<organism evidence="2 3">
    <name type="scientific">Daphnia pulex</name>
    <name type="common">Water flea</name>
    <dbReference type="NCBI Taxonomy" id="6669"/>
    <lineage>
        <taxon>Eukaryota</taxon>
        <taxon>Metazoa</taxon>
        <taxon>Ecdysozoa</taxon>
        <taxon>Arthropoda</taxon>
        <taxon>Crustacea</taxon>
        <taxon>Branchiopoda</taxon>
        <taxon>Diplostraca</taxon>
        <taxon>Cladocera</taxon>
        <taxon>Anomopoda</taxon>
        <taxon>Daphniidae</taxon>
        <taxon>Daphnia</taxon>
    </lineage>
</organism>
<gene>
    <name evidence="2" type="ORF">DAPPUDRAFT_112975</name>
</gene>
<dbReference type="InParanoid" id="E9HDM7"/>
<sequence length="285" mass="32723">MSEKSLDLYNAVMEKILDTLQEIDPDREGQRVLVSLRAGNSARKCGRLAIESQEIQDAVQRLYVYWAGYWLVRQISARFSVNGDKSRTNNEECEETARRDFLVASRGGEIRRPTPNRYIVRDEQILGRARDLSQNIITIYEFLMMSSVSFEPYDEGLPENELEAPAPRRQRRLARLQGDGRQQVRTRAGELRRDQGEPEADAPRRPVGRPPRRDRVEPEADAPRRPVGRPPRRDRGEPEADAPRHPVVRPPRRVRGEPEADAPRRPVGRPPRRYRGELVANAVAL</sequence>